<name>A0A9W6QX35_9PSEU</name>
<feature type="region of interest" description="Disordered" evidence="1">
    <location>
        <begin position="153"/>
        <end position="176"/>
    </location>
</feature>
<proteinExistence type="predicted"/>
<gene>
    <name evidence="2" type="ORF">Atai01_19320</name>
</gene>
<comment type="caution">
    <text evidence="2">The sequence shown here is derived from an EMBL/GenBank/DDBJ whole genome shotgun (WGS) entry which is preliminary data.</text>
</comment>
<evidence type="ECO:0000313" key="3">
    <source>
        <dbReference type="Proteomes" id="UP001165136"/>
    </source>
</evidence>
<dbReference type="RefSeq" id="WP_285486561.1">
    <property type="nucleotide sequence ID" value="NZ_BSTI01000004.1"/>
</dbReference>
<dbReference type="EMBL" id="BSTI01000004">
    <property type="protein sequence ID" value="GLY65313.1"/>
    <property type="molecule type" value="Genomic_DNA"/>
</dbReference>
<evidence type="ECO:0000256" key="1">
    <source>
        <dbReference type="SAM" id="MobiDB-lite"/>
    </source>
</evidence>
<organism evidence="2 3">
    <name type="scientific">Amycolatopsis taiwanensis</name>
    <dbReference type="NCBI Taxonomy" id="342230"/>
    <lineage>
        <taxon>Bacteria</taxon>
        <taxon>Bacillati</taxon>
        <taxon>Actinomycetota</taxon>
        <taxon>Actinomycetes</taxon>
        <taxon>Pseudonocardiales</taxon>
        <taxon>Pseudonocardiaceae</taxon>
        <taxon>Amycolatopsis</taxon>
    </lineage>
</organism>
<feature type="region of interest" description="Disordered" evidence="1">
    <location>
        <begin position="37"/>
        <end position="57"/>
    </location>
</feature>
<accession>A0A9W6QX35</accession>
<evidence type="ECO:0000313" key="2">
    <source>
        <dbReference type="EMBL" id="GLY65313.1"/>
    </source>
</evidence>
<dbReference type="Proteomes" id="UP001165136">
    <property type="component" value="Unassembled WGS sequence"/>
</dbReference>
<sequence>MPFKSKKLWILGAVAVVVLAGIVTTGGILIAGQTEKTGAASAGGGDRPSHRAAPNWPGQYPLAADLNSLCPVLDTASLNDIAPQRNDNADNGRADQSEKLLLGCTSKLDNLSAHPSFEQIRNVDLIATANVMKPSETANDIATRYQAVSESAKDATDRSSLVSQNRTTDEGALPGVGDEASFTFASSLDRGAGERYIALYTVVVHHGNLVLRLQGTWARKTGPWTVEEVSAPMRDMAISIMDGLHTQR</sequence>
<dbReference type="AlphaFoldDB" id="A0A9W6QX35"/>
<reference evidence="2" key="1">
    <citation type="submission" date="2023-03" db="EMBL/GenBank/DDBJ databases">
        <title>Amycolatopsis taiwanensis NBRC 103393.</title>
        <authorList>
            <person name="Ichikawa N."/>
            <person name="Sato H."/>
            <person name="Tonouchi N."/>
        </authorList>
    </citation>
    <scope>NUCLEOTIDE SEQUENCE</scope>
    <source>
        <strain evidence="2">NBRC 103393</strain>
    </source>
</reference>
<protein>
    <submittedName>
        <fullName evidence="2">Uncharacterized protein</fullName>
    </submittedName>
</protein>
<keyword evidence="3" id="KW-1185">Reference proteome</keyword>